<feature type="non-terminal residue" evidence="2">
    <location>
        <position position="1"/>
    </location>
</feature>
<proteinExistence type="predicted"/>
<feature type="compositionally biased region" description="Low complexity" evidence="1">
    <location>
        <begin position="38"/>
        <end position="53"/>
    </location>
</feature>
<dbReference type="AlphaFoldDB" id="A0A815ZSG9"/>
<reference evidence="2" key="1">
    <citation type="submission" date="2021-02" db="EMBL/GenBank/DDBJ databases">
        <authorList>
            <person name="Nowell W R."/>
        </authorList>
    </citation>
    <scope>NUCLEOTIDE SEQUENCE</scope>
</reference>
<feature type="region of interest" description="Disordered" evidence="1">
    <location>
        <begin position="26"/>
        <end position="53"/>
    </location>
</feature>
<dbReference type="Proteomes" id="UP000663889">
    <property type="component" value="Unassembled WGS sequence"/>
</dbReference>
<dbReference type="EMBL" id="CAJNOU010021844">
    <property type="protein sequence ID" value="CAF1588510.1"/>
    <property type="molecule type" value="Genomic_DNA"/>
</dbReference>
<comment type="caution">
    <text evidence="2">The sequence shown here is derived from an EMBL/GenBank/DDBJ whole genome shotgun (WGS) entry which is preliminary data.</text>
</comment>
<gene>
    <name evidence="2" type="ORF">SEV965_LOCUS40073</name>
</gene>
<accession>A0A815ZSG9</accession>
<evidence type="ECO:0000313" key="2">
    <source>
        <dbReference type="EMBL" id="CAF1588510.1"/>
    </source>
</evidence>
<evidence type="ECO:0000313" key="3">
    <source>
        <dbReference type="Proteomes" id="UP000663889"/>
    </source>
</evidence>
<feature type="non-terminal residue" evidence="2">
    <location>
        <position position="53"/>
    </location>
</feature>
<sequence length="53" mass="5845">LLLYEAHTPGIKTELRTMEILRAETNEFPHLKATDGGTTNNNNNNNNNSSTSS</sequence>
<evidence type="ECO:0000256" key="1">
    <source>
        <dbReference type="SAM" id="MobiDB-lite"/>
    </source>
</evidence>
<organism evidence="2 3">
    <name type="scientific">Rotaria sordida</name>
    <dbReference type="NCBI Taxonomy" id="392033"/>
    <lineage>
        <taxon>Eukaryota</taxon>
        <taxon>Metazoa</taxon>
        <taxon>Spiralia</taxon>
        <taxon>Gnathifera</taxon>
        <taxon>Rotifera</taxon>
        <taxon>Eurotatoria</taxon>
        <taxon>Bdelloidea</taxon>
        <taxon>Philodinida</taxon>
        <taxon>Philodinidae</taxon>
        <taxon>Rotaria</taxon>
    </lineage>
</organism>
<name>A0A815ZSG9_9BILA</name>
<protein>
    <submittedName>
        <fullName evidence="2">Uncharacterized protein</fullName>
    </submittedName>
</protein>